<dbReference type="Pfam" id="PF13193">
    <property type="entry name" value="AMP-binding_C"/>
    <property type="match status" value="1"/>
</dbReference>
<dbReference type="PANTHER" id="PTHR43201">
    <property type="entry name" value="ACYL-COA SYNTHETASE"/>
    <property type="match status" value="1"/>
</dbReference>
<dbReference type="SUPFAM" id="SSF56801">
    <property type="entry name" value="Acetyl-CoA synthetase-like"/>
    <property type="match status" value="1"/>
</dbReference>
<dbReference type="Proteomes" id="UP000078383">
    <property type="component" value="Unassembled WGS sequence"/>
</dbReference>
<dbReference type="PROSITE" id="PS00455">
    <property type="entry name" value="AMP_BINDING"/>
    <property type="match status" value="1"/>
</dbReference>
<protein>
    <submittedName>
        <fullName evidence="6">Short-chain-fatty-acid--CoA ligase</fullName>
        <ecNumber evidence="6">6.2.1.-</ecNumber>
    </submittedName>
</protein>
<organism evidence="6 7">
    <name type="scientific">[Ruminococcus] torques</name>
    <dbReference type="NCBI Taxonomy" id="33039"/>
    <lineage>
        <taxon>Bacteria</taxon>
        <taxon>Bacillati</taxon>
        <taxon>Bacillota</taxon>
        <taxon>Clostridia</taxon>
        <taxon>Lachnospirales</taxon>
        <taxon>Lachnospiraceae</taxon>
        <taxon>Mediterraneibacter</taxon>
    </lineage>
</organism>
<keyword evidence="2 6" id="KW-0436">Ligase</keyword>
<keyword evidence="3" id="KW-0472">Membrane</keyword>
<accession>A0A175A756</accession>
<keyword evidence="3" id="KW-1133">Transmembrane helix</keyword>
<dbReference type="InterPro" id="IPR025110">
    <property type="entry name" value="AMP-bd_C"/>
</dbReference>
<dbReference type="Gene3D" id="3.30.300.30">
    <property type="match status" value="1"/>
</dbReference>
<dbReference type="GO" id="GO:0006631">
    <property type="term" value="P:fatty acid metabolic process"/>
    <property type="evidence" value="ECO:0007669"/>
    <property type="project" value="TreeGrafter"/>
</dbReference>
<gene>
    <name evidence="6" type="primary">fadK</name>
    <name evidence="6" type="ORF">ERS852502_02671</name>
</gene>
<dbReference type="RefSeq" id="WP_055173431.1">
    <property type="nucleotide sequence ID" value="NZ_CZBX01000016.1"/>
</dbReference>
<feature type="domain" description="AMP-dependent synthetase/ligase" evidence="4">
    <location>
        <begin position="40"/>
        <end position="396"/>
    </location>
</feature>
<proteinExistence type="inferred from homology"/>
<evidence type="ECO:0000256" key="3">
    <source>
        <dbReference type="SAM" id="Phobius"/>
    </source>
</evidence>
<dbReference type="InterPro" id="IPR042099">
    <property type="entry name" value="ANL_N_sf"/>
</dbReference>
<dbReference type="EMBL" id="CZBX01000016">
    <property type="protein sequence ID" value="CUQ92628.1"/>
    <property type="molecule type" value="Genomic_DNA"/>
</dbReference>
<evidence type="ECO:0000313" key="7">
    <source>
        <dbReference type="Proteomes" id="UP000078383"/>
    </source>
</evidence>
<sequence length="530" mass="60366">MIKGQEVWNVHVTKGMEMRTIGNRQVCTFSDMKNNYYEILEETAEKFPDKIGFSDNWNRAYTYGTFIGMVDDFAQWLTEKGLQRGQHVGMLLHNSIEFCTVFYAICKIGAVVIPFPSKYREHEIQALIEKADIDLLVAAERFTDWVKKYEEQFPIVYSVDEEEGYGFRHLELPKGKRGGSQGKLEDEMILMFTSGTTSVSKGVVMKNYNVIHATMVYHRLCEITPEDKTIIPVPIYHVTGLIALLGLFVYSSGTVYLYRRYEAHRILECIEKNKITFMHGSPTVFGLLMDLKEEYPALPSLRMMLCGSSYMPVEKLKQLHKWLPTTEIRTVFGMTETASPGTLFPTDTALSIYPSSSGRPVPGLELKILDDDGHEVETGTVGTVYIRGANVVEYYYKMESPLFTEDGWLDTGDMGYQNEDAFVFFVDRKKDMVNRGGEKIWCTDVEDELIAFKGVKDAAVVGIPNEKYGEVAAAVVVLEKGAQLTEEQIKEEMLKEMARFKVPERILFLDAIPKTPGLKTDKKYIRTLFQ</sequence>
<dbReference type="AlphaFoldDB" id="A0A175A756"/>
<feature type="domain" description="AMP-binding enzyme C-terminal" evidence="5">
    <location>
        <begin position="445"/>
        <end position="516"/>
    </location>
</feature>
<evidence type="ECO:0000313" key="6">
    <source>
        <dbReference type="EMBL" id="CUQ92628.1"/>
    </source>
</evidence>
<comment type="similarity">
    <text evidence="1">Belongs to the ATP-dependent AMP-binding enzyme family.</text>
</comment>
<dbReference type="InterPro" id="IPR000873">
    <property type="entry name" value="AMP-dep_synth/lig_dom"/>
</dbReference>
<name>A0A175A756_9FIRM</name>
<keyword evidence="3" id="KW-0812">Transmembrane</keyword>
<dbReference type="OrthoDB" id="9803968at2"/>
<dbReference type="GO" id="GO:0031956">
    <property type="term" value="F:medium-chain fatty acid-CoA ligase activity"/>
    <property type="evidence" value="ECO:0007669"/>
    <property type="project" value="TreeGrafter"/>
</dbReference>
<evidence type="ECO:0000256" key="2">
    <source>
        <dbReference type="ARBA" id="ARBA00022598"/>
    </source>
</evidence>
<evidence type="ECO:0000256" key="1">
    <source>
        <dbReference type="ARBA" id="ARBA00006432"/>
    </source>
</evidence>
<dbReference type="Gene3D" id="3.40.50.12780">
    <property type="entry name" value="N-terminal domain of ligase-like"/>
    <property type="match status" value="1"/>
</dbReference>
<feature type="transmembrane region" description="Helical" evidence="3">
    <location>
        <begin position="235"/>
        <end position="258"/>
    </location>
</feature>
<dbReference type="InterPro" id="IPR020845">
    <property type="entry name" value="AMP-binding_CS"/>
</dbReference>
<evidence type="ECO:0000259" key="4">
    <source>
        <dbReference type="Pfam" id="PF00501"/>
    </source>
</evidence>
<reference evidence="6 7" key="1">
    <citation type="submission" date="2015-09" db="EMBL/GenBank/DDBJ databases">
        <authorList>
            <consortium name="Pathogen Informatics"/>
        </authorList>
    </citation>
    <scope>NUCLEOTIDE SEQUENCE [LARGE SCALE GENOMIC DNA]</scope>
    <source>
        <strain evidence="6 7">2789STDY5834889</strain>
    </source>
</reference>
<dbReference type="InterPro" id="IPR045851">
    <property type="entry name" value="AMP-bd_C_sf"/>
</dbReference>
<dbReference type="EC" id="6.2.1.-" evidence="6"/>
<dbReference type="Pfam" id="PF00501">
    <property type="entry name" value="AMP-binding"/>
    <property type="match status" value="1"/>
</dbReference>
<evidence type="ECO:0000259" key="5">
    <source>
        <dbReference type="Pfam" id="PF13193"/>
    </source>
</evidence>
<dbReference type="PANTHER" id="PTHR43201:SF5">
    <property type="entry name" value="MEDIUM-CHAIN ACYL-COA LIGASE ACSF2, MITOCHONDRIAL"/>
    <property type="match status" value="1"/>
</dbReference>